<gene>
    <name evidence="14" type="ORF">DJ93_4259</name>
</gene>
<feature type="transmembrane region" description="Helical" evidence="12">
    <location>
        <begin position="51"/>
        <end position="68"/>
    </location>
</feature>
<keyword evidence="4" id="KW-1003">Cell membrane</keyword>
<keyword evidence="12" id="KW-1133">Transmembrane helix</keyword>
<evidence type="ECO:0000256" key="7">
    <source>
        <dbReference type="ARBA" id="ARBA00022741"/>
    </source>
</evidence>
<evidence type="ECO:0000256" key="6">
    <source>
        <dbReference type="ARBA" id="ARBA00022679"/>
    </source>
</evidence>
<comment type="subcellular location">
    <subcellularLocation>
        <location evidence="2">Cell membrane</location>
        <topology evidence="2">Multi-pass membrane protein</topology>
    </subcellularLocation>
</comment>
<evidence type="ECO:0000313" key="14">
    <source>
        <dbReference type="EMBL" id="KFN03080.1"/>
    </source>
</evidence>
<evidence type="ECO:0000256" key="9">
    <source>
        <dbReference type="ARBA" id="ARBA00022840"/>
    </source>
</evidence>
<organism evidence="14 15">
    <name type="scientific">Bacillus clarus</name>
    <dbReference type="NCBI Taxonomy" id="2338372"/>
    <lineage>
        <taxon>Bacteria</taxon>
        <taxon>Bacillati</taxon>
        <taxon>Bacillota</taxon>
        <taxon>Bacilli</taxon>
        <taxon>Bacillales</taxon>
        <taxon>Bacillaceae</taxon>
        <taxon>Bacillus</taxon>
        <taxon>Bacillus cereus group</taxon>
    </lineage>
</organism>
<feature type="domain" description="HAMP" evidence="13">
    <location>
        <begin position="70"/>
        <end position="122"/>
    </location>
</feature>
<dbReference type="InterPro" id="IPR003660">
    <property type="entry name" value="HAMP_dom"/>
</dbReference>
<accession>A0A090YYU4</accession>
<keyword evidence="10" id="KW-0902">Two-component regulatory system</keyword>
<dbReference type="PANTHER" id="PTHR45528:SF1">
    <property type="entry name" value="SENSOR HISTIDINE KINASE CPXA"/>
    <property type="match status" value="1"/>
</dbReference>
<evidence type="ECO:0000313" key="15">
    <source>
        <dbReference type="Proteomes" id="UP000029389"/>
    </source>
</evidence>
<dbReference type="SMART" id="SM00304">
    <property type="entry name" value="HAMP"/>
    <property type="match status" value="1"/>
</dbReference>
<comment type="caution">
    <text evidence="14">The sequence shown here is derived from an EMBL/GenBank/DDBJ whole genome shotgun (WGS) entry which is preliminary data.</text>
</comment>
<evidence type="ECO:0000256" key="1">
    <source>
        <dbReference type="ARBA" id="ARBA00000085"/>
    </source>
</evidence>
<evidence type="ECO:0000256" key="12">
    <source>
        <dbReference type="SAM" id="Phobius"/>
    </source>
</evidence>
<dbReference type="GO" id="GO:0000155">
    <property type="term" value="F:phosphorelay sensor kinase activity"/>
    <property type="evidence" value="ECO:0007669"/>
    <property type="project" value="TreeGrafter"/>
</dbReference>
<dbReference type="AlphaFoldDB" id="A0A090YYU4"/>
<keyword evidence="11 12" id="KW-0472">Membrane</keyword>
<protein>
    <recommendedName>
        <fullName evidence="3">histidine kinase</fullName>
        <ecNumber evidence="3">2.7.13.3</ecNumber>
    </recommendedName>
</protein>
<dbReference type="PROSITE" id="PS50885">
    <property type="entry name" value="HAMP"/>
    <property type="match status" value="1"/>
</dbReference>
<dbReference type="Pfam" id="PF00672">
    <property type="entry name" value="HAMP"/>
    <property type="match status" value="1"/>
</dbReference>
<feature type="transmembrane region" description="Helical" evidence="12">
    <location>
        <begin position="12"/>
        <end position="31"/>
    </location>
</feature>
<dbReference type="Proteomes" id="UP000029389">
    <property type="component" value="Unassembled WGS sequence"/>
</dbReference>
<dbReference type="EC" id="2.7.13.3" evidence="3"/>
<evidence type="ECO:0000259" key="13">
    <source>
        <dbReference type="PROSITE" id="PS50885"/>
    </source>
</evidence>
<evidence type="ECO:0000256" key="3">
    <source>
        <dbReference type="ARBA" id="ARBA00012438"/>
    </source>
</evidence>
<keyword evidence="6" id="KW-0808">Transferase</keyword>
<dbReference type="EMBL" id="JMQC01000008">
    <property type="protein sequence ID" value="KFN03080.1"/>
    <property type="molecule type" value="Genomic_DNA"/>
</dbReference>
<evidence type="ECO:0000256" key="10">
    <source>
        <dbReference type="ARBA" id="ARBA00023012"/>
    </source>
</evidence>
<dbReference type="CDD" id="cd06225">
    <property type="entry name" value="HAMP"/>
    <property type="match status" value="1"/>
</dbReference>
<evidence type="ECO:0000256" key="4">
    <source>
        <dbReference type="ARBA" id="ARBA00022475"/>
    </source>
</evidence>
<keyword evidence="5" id="KW-0597">Phosphoprotein</keyword>
<sequence length="129" mass="14753">MKIKSLQGIRAKFFLVFICSILLATVCIIVFQTMVGSIYSDVTELEGKYSFIYFIIFFLLTSIFFALLSKTMMKRLEEINNSVKKISSGNLGVHIPVVKNDEIGELAANINRMVNRLKESIENEKNYKK</sequence>
<dbReference type="GO" id="GO:0005886">
    <property type="term" value="C:plasma membrane"/>
    <property type="evidence" value="ECO:0007669"/>
    <property type="project" value="UniProtKB-SubCell"/>
</dbReference>
<dbReference type="PANTHER" id="PTHR45528">
    <property type="entry name" value="SENSOR HISTIDINE KINASE CPXA"/>
    <property type="match status" value="1"/>
</dbReference>
<keyword evidence="8" id="KW-0418">Kinase</keyword>
<reference evidence="14 15" key="1">
    <citation type="submission" date="2014-04" db="EMBL/GenBank/DDBJ databases">
        <authorList>
            <person name="Bishop-Lilly K.A."/>
            <person name="Broomall S.M."/>
            <person name="Chain P.S."/>
            <person name="Chertkov O."/>
            <person name="Coyne S.R."/>
            <person name="Daligault H.E."/>
            <person name="Davenport K.W."/>
            <person name="Erkkila T."/>
            <person name="Frey K.G."/>
            <person name="Gibbons H.S."/>
            <person name="Gu W."/>
            <person name="Jaissle J."/>
            <person name="Johnson S.L."/>
            <person name="Koroleva G.I."/>
            <person name="Ladner J.T."/>
            <person name="Lo C.-C."/>
            <person name="Minogue T.D."/>
            <person name="Munk C."/>
            <person name="Palacios G.F."/>
            <person name="Redden C.L."/>
            <person name="Rosenzweig C.N."/>
            <person name="Scholz M.B."/>
            <person name="Teshima H."/>
            <person name="Xu Y."/>
        </authorList>
    </citation>
    <scope>NUCLEOTIDE SEQUENCE [LARGE SCALE GENOMIC DNA]</scope>
    <source>
        <strain evidence="14 15">BHP</strain>
    </source>
</reference>
<keyword evidence="7" id="KW-0547">Nucleotide-binding</keyword>
<proteinExistence type="predicted"/>
<dbReference type="GO" id="GO:0005524">
    <property type="term" value="F:ATP binding"/>
    <property type="evidence" value="ECO:0007669"/>
    <property type="project" value="UniProtKB-KW"/>
</dbReference>
<keyword evidence="12" id="KW-0812">Transmembrane</keyword>
<evidence type="ECO:0000256" key="8">
    <source>
        <dbReference type="ARBA" id="ARBA00022777"/>
    </source>
</evidence>
<comment type="catalytic activity">
    <reaction evidence="1">
        <text>ATP + protein L-histidine = ADP + protein N-phospho-L-histidine.</text>
        <dbReference type="EC" id="2.7.13.3"/>
    </reaction>
</comment>
<dbReference type="InterPro" id="IPR050398">
    <property type="entry name" value="HssS/ArlS-like"/>
</dbReference>
<name>A0A090YYU4_9BACI</name>
<evidence type="ECO:0000256" key="2">
    <source>
        <dbReference type="ARBA" id="ARBA00004651"/>
    </source>
</evidence>
<dbReference type="PATRIC" id="fig|1405.8.peg.4380"/>
<evidence type="ECO:0000256" key="11">
    <source>
        <dbReference type="ARBA" id="ARBA00023136"/>
    </source>
</evidence>
<evidence type="ECO:0000256" key="5">
    <source>
        <dbReference type="ARBA" id="ARBA00022553"/>
    </source>
</evidence>
<keyword evidence="9" id="KW-0067">ATP-binding</keyword>
<dbReference type="SUPFAM" id="SSF158472">
    <property type="entry name" value="HAMP domain-like"/>
    <property type="match status" value="1"/>
</dbReference>
<dbReference type="Gene3D" id="6.10.340.10">
    <property type="match status" value="1"/>
</dbReference>